<gene>
    <name evidence="10" type="ORF">IRI77_25110</name>
</gene>
<comment type="similarity">
    <text evidence="6">Belongs to the ABC-4 integral membrane protein family.</text>
</comment>
<comment type="subcellular location">
    <subcellularLocation>
        <location evidence="1">Cell membrane</location>
        <topology evidence="1">Multi-pass membrane protein</topology>
    </subcellularLocation>
</comment>
<evidence type="ECO:0000313" key="10">
    <source>
        <dbReference type="EMBL" id="QOY86073.1"/>
    </source>
</evidence>
<evidence type="ECO:0000256" key="7">
    <source>
        <dbReference type="SAM" id="Phobius"/>
    </source>
</evidence>
<evidence type="ECO:0000313" key="11">
    <source>
        <dbReference type="Proteomes" id="UP000593892"/>
    </source>
</evidence>
<feature type="domain" description="ABC3 transporter permease C-terminal" evidence="8">
    <location>
        <begin position="286"/>
        <end position="412"/>
    </location>
</feature>
<dbReference type="Pfam" id="PF02687">
    <property type="entry name" value="FtsX"/>
    <property type="match status" value="1"/>
</dbReference>
<evidence type="ECO:0000256" key="4">
    <source>
        <dbReference type="ARBA" id="ARBA00022989"/>
    </source>
</evidence>
<proteinExistence type="inferred from homology"/>
<feature type="transmembrane region" description="Helical" evidence="7">
    <location>
        <begin position="282"/>
        <end position="308"/>
    </location>
</feature>
<feature type="transmembrane region" description="Helical" evidence="7">
    <location>
        <begin position="331"/>
        <end position="356"/>
    </location>
</feature>
<keyword evidence="5 7" id="KW-0472">Membrane</keyword>
<dbReference type="Proteomes" id="UP000593892">
    <property type="component" value="Chromosome"/>
</dbReference>
<dbReference type="RefSeq" id="WP_194447742.1">
    <property type="nucleotide sequence ID" value="NZ_CP063849.1"/>
</dbReference>
<dbReference type="AlphaFoldDB" id="A0A7S7NLY5"/>
<dbReference type="PANTHER" id="PTHR30572">
    <property type="entry name" value="MEMBRANE COMPONENT OF TRANSPORTER-RELATED"/>
    <property type="match status" value="1"/>
</dbReference>
<feature type="transmembrane region" description="Helical" evidence="7">
    <location>
        <begin position="21"/>
        <end position="41"/>
    </location>
</feature>
<feature type="transmembrane region" description="Helical" evidence="7">
    <location>
        <begin position="376"/>
        <end position="402"/>
    </location>
</feature>
<evidence type="ECO:0000256" key="1">
    <source>
        <dbReference type="ARBA" id="ARBA00004651"/>
    </source>
</evidence>
<dbReference type="InterPro" id="IPR025857">
    <property type="entry name" value="MacB_PCD"/>
</dbReference>
<dbReference type="GO" id="GO:0005886">
    <property type="term" value="C:plasma membrane"/>
    <property type="evidence" value="ECO:0007669"/>
    <property type="project" value="UniProtKB-SubCell"/>
</dbReference>
<dbReference type="KEGG" id="pfer:IRI77_25110"/>
<evidence type="ECO:0000256" key="3">
    <source>
        <dbReference type="ARBA" id="ARBA00022692"/>
    </source>
</evidence>
<evidence type="ECO:0000256" key="5">
    <source>
        <dbReference type="ARBA" id="ARBA00023136"/>
    </source>
</evidence>
<reference evidence="10 11" key="1">
    <citation type="submission" date="2020-10" db="EMBL/GenBank/DDBJ databases">
        <title>Complete genome sequence of Paludibaculum fermentans P105T, a facultatively anaerobic acidobacterium capable of dissimilatory Fe(III) reduction.</title>
        <authorList>
            <person name="Dedysh S.N."/>
            <person name="Beletsky A.V."/>
            <person name="Kulichevskaya I.S."/>
            <person name="Mardanov A.V."/>
            <person name="Ravin N.V."/>
        </authorList>
    </citation>
    <scope>NUCLEOTIDE SEQUENCE [LARGE SCALE GENOMIC DNA]</scope>
    <source>
        <strain evidence="10 11">P105</strain>
    </source>
</reference>
<feature type="domain" description="MacB-like periplasmic core" evidence="9">
    <location>
        <begin position="21"/>
        <end position="243"/>
    </location>
</feature>
<sequence>MTWRFIFTEAWAALRFHRQRTMFTTLSLAWGVTCFVILISYGKGFEQALVKAFQAVGQDLVLTMGGQTSEQAGGMRTGRRVRLELSDAAAVKEAVPLVENLSPEIMRNGVKAQYRGREKEVSIRAVWPEYDIVRNIKITDGRWLNEDDRQHQYRVAILGAKVATELFGGAPAVNEDVILNGIHFTVIGVMDNKLQIANYNRSDNQCIFIPYDSFNVFGDTKYPWFLVWKPATPDSRERAIKMVRAKLAEIHRFSPTDEKAVEILAFSKFMSIVTGMSLAVQLLLGFVGALTLAIGGVGLANIMLASVIDRTREIGMIKALGGLRSMVLKQFLVEACLIVAAGGALGISLGIIATKVIGSMPFLGPAFKDTTGAGDIYLHISGSSILISTGVLLVVGLIAGLVPAIKASKLDPIEALHYE</sequence>
<dbReference type="InterPro" id="IPR003838">
    <property type="entry name" value="ABC3_permease_C"/>
</dbReference>
<dbReference type="InterPro" id="IPR050250">
    <property type="entry name" value="Macrolide_Exporter_MacB"/>
</dbReference>
<evidence type="ECO:0000256" key="6">
    <source>
        <dbReference type="ARBA" id="ARBA00038076"/>
    </source>
</evidence>
<name>A0A7S7NLY5_PALFE</name>
<dbReference type="GO" id="GO:0022857">
    <property type="term" value="F:transmembrane transporter activity"/>
    <property type="evidence" value="ECO:0007669"/>
    <property type="project" value="TreeGrafter"/>
</dbReference>
<dbReference type="Pfam" id="PF12704">
    <property type="entry name" value="MacB_PCD"/>
    <property type="match status" value="1"/>
</dbReference>
<accession>A0A7S7NLY5</accession>
<protein>
    <submittedName>
        <fullName evidence="10">ABC transporter permease</fullName>
    </submittedName>
</protein>
<keyword evidence="4 7" id="KW-1133">Transmembrane helix</keyword>
<keyword evidence="3 7" id="KW-0812">Transmembrane</keyword>
<dbReference type="PANTHER" id="PTHR30572:SF4">
    <property type="entry name" value="ABC TRANSPORTER PERMEASE YTRF"/>
    <property type="match status" value="1"/>
</dbReference>
<keyword evidence="2" id="KW-1003">Cell membrane</keyword>
<evidence type="ECO:0000259" key="9">
    <source>
        <dbReference type="Pfam" id="PF12704"/>
    </source>
</evidence>
<dbReference type="EMBL" id="CP063849">
    <property type="protein sequence ID" value="QOY86073.1"/>
    <property type="molecule type" value="Genomic_DNA"/>
</dbReference>
<evidence type="ECO:0000256" key="2">
    <source>
        <dbReference type="ARBA" id="ARBA00022475"/>
    </source>
</evidence>
<organism evidence="10 11">
    <name type="scientific">Paludibaculum fermentans</name>
    <dbReference type="NCBI Taxonomy" id="1473598"/>
    <lineage>
        <taxon>Bacteria</taxon>
        <taxon>Pseudomonadati</taxon>
        <taxon>Acidobacteriota</taxon>
        <taxon>Terriglobia</taxon>
        <taxon>Bryobacterales</taxon>
        <taxon>Bryobacteraceae</taxon>
        <taxon>Paludibaculum</taxon>
    </lineage>
</organism>
<evidence type="ECO:0000259" key="8">
    <source>
        <dbReference type="Pfam" id="PF02687"/>
    </source>
</evidence>
<keyword evidence="11" id="KW-1185">Reference proteome</keyword>